<evidence type="ECO:0000313" key="4">
    <source>
        <dbReference type="EMBL" id="KAK6190150.1"/>
    </source>
</evidence>
<dbReference type="AlphaFoldDB" id="A0AAN8KEP7"/>
<feature type="compositionally biased region" description="Polar residues" evidence="2">
    <location>
        <begin position="577"/>
        <end position="627"/>
    </location>
</feature>
<keyword evidence="5" id="KW-1185">Reference proteome</keyword>
<dbReference type="InterPro" id="IPR011989">
    <property type="entry name" value="ARM-like"/>
</dbReference>
<feature type="domain" description="DUF4042" evidence="3">
    <location>
        <begin position="376"/>
        <end position="557"/>
    </location>
</feature>
<comment type="caution">
    <text evidence="4">The sequence shown here is derived from an EMBL/GenBank/DDBJ whole genome shotgun (WGS) entry which is preliminary data.</text>
</comment>
<dbReference type="Pfam" id="PF13251">
    <property type="entry name" value="DUF4042"/>
    <property type="match status" value="1"/>
</dbReference>
<evidence type="ECO:0000313" key="5">
    <source>
        <dbReference type="Proteomes" id="UP001347796"/>
    </source>
</evidence>
<dbReference type="InterPro" id="IPR016024">
    <property type="entry name" value="ARM-type_fold"/>
</dbReference>
<organism evidence="4 5">
    <name type="scientific">Patella caerulea</name>
    <name type="common">Rayed Mediterranean limpet</name>
    <dbReference type="NCBI Taxonomy" id="87958"/>
    <lineage>
        <taxon>Eukaryota</taxon>
        <taxon>Metazoa</taxon>
        <taxon>Spiralia</taxon>
        <taxon>Lophotrochozoa</taxon>
        <taxon>Mollusca</taxon>
        <taxon>Gastropoda</taxon>
        <taxon>Patellogastropoda</taxon>
        <taxon>Patelloidea</taxon>
        <taxon>Patellidae</taxon>
        <taxon>Patella</taxon>
    </lineage>
</organism>
<dbReference type="SUPFAM" id="SSF48371">
    <property type="entry name" value="ARM repeat"/>
    <property type="match status" value="2"/>
</dbReference>
<dbReference type="InterPro" id="IPR025283">
    <property type="entry name" value="DUF4042"/>
</dbReference>
<feature type="region of interest" description="Disordered" evidence="2">
    <location>
        <begin position="570"/>
        <end position="629"/>
    </location>
</feature>
<protein>
    <recommendedName>
        <fullName evidence="1">HEAT repeat-containing protein 6</fullName>
    </recommendedName>
</protein>
<proteinExistence type="predicted"/>
<feature type="compositionally biased region" description="Basic residues" evidence="2">
    <location>
        <begin position="304"/>
        <end position="314"/>
    </location>
</feature>
<feature type="compositionally biased region" description="Basic and acidic residues" evidence="2">
    <location>
        <begin position="290"/>
        <end position="303"/>
    </location>
</feature>
<evidence type="ECO:0000259" key="3">
    <source>
        <dbReference type="Pfam" id="PF13251"/>
    </source>
</evidence>
<reference evidence="4 5" key="1">
    <citation type="submission" date="2024-01" db="EMBL/GenBank/DDBJ databases">
        <title>The genome of the rayed Mediterranean limpet Patella caerulea (Linnaeus, 1758).</title>
        <authorList>
            <person name="Anh-Thu Weber A."/>
            <person name="Halstead-Nussloch G."/>
        </authorList>
    </citation>
    <scope>NUCLEOTIDE SEQUENCE [LARGE SCALE GENOMIC DNA]</scope>
    <source>
        <strain evidence="4">AATW-2023a</strain>
        <tissue evidence="4">Whole specimen</tissue>
    </source>
</reference>
<sequence>MAAEVEMFCDNDKYQRCFTSLVTFVYKDEDSSRTNLNVLLDELNSVDYSQSLVSREDGNRLIIHLCKTIPFHQERILTKACQTIINLSVRQQVLLYDHHIEIVVEFLITALQRCPNWTHADILHSLTAVLYNNIGKVSKFYDILLGKDGILPQLVTDPDIDEDVFSGAVQCLENLTTKVPGQDYLPEEYYIICYNIFVQVLHNVPKHKMDPSIQNKVLICALRGLHNILLTTKINITKDLGPLLAAVRAYIHHGLGSQPSQIPESLCPTPLSQYDPNPAKPAAKQTATDTEQKETDSIKESGKNKGKKNRKKKQEKSETAQVEKNVEKPEIKNTAKGIEEDAIHLRPSWAKFHSSDSEYSDTEAGQSSRVRSAYTKVRQCALNCLHTIIKNTDKKIIFGYWSSFIPDVISGTNATQSQTLFTSILKDPAPKCRMGALATLTAMIDGTKPYLAAAEDSMGSRSAFTSFSAVLGSMIKELHRCLLMALVAENYPVTLTQLIKCIGMLLSNAPYHRLQPGLLSRTVKQIRHFLQHRDPNVRVACLTCLGAIVSIQPPLLEICHIVQPSRPPVGTRIYHSGENTMRNSISEDNSTPTRDSGFNSQTETSTSNGSLENNSTNQKTDNNSGSRTPVLGACTGIQTPVFSDQTLQNYAHDTSWVIKLCIKNVLSQKADTSVRNDFAPPWETPQQVYEPIPVRLESLQVLANLTKGYFPILRKSVILMKDLILSCLADTDPVVKLHGTKLLDELSQVMLQEYQNATNVGPEAITKQQMLEFWMSFLNGPLPGILQSDGINPVRANACDCISNVGMDVFKDLPCDKRIMCITLVLGLTNDDDKLVKSAAVRALGVYILYPCLKENVNFVADTANAVLMCMEDSSINVRMKAAWAMANLCDALVLNKDTNAVEFIEDFSDMLLLKLLMTATKSSQDSDKVKSNAVRAVGNALRYLPHRSLGKSNFTAAIQNSVQILVKNILSGTMKVRWNACYAISNMFKNNGLPHGKTQWTIDIIHALGSVVKECKNFKVRINAALALSSLKERGFYGDVELFTFVWNSLIVALKTSEDITDFAEFKYRDNLTEQIIQAILHCVSILLPDDLTSLVPSLQQHNSLLQPYLYKLQKNDIIKTDMETAINHLTEQMDKLTTPEQTEAFSMFSFVFMSDQESFVDELEPKGMTSFQQIYD</sequence>
<dbReference type="Proteomes" id="UP001347796">
    <property type="component" value="Unassembled WGS sequence"/>
</dbReference>
<dbReference type="PANTHER" id="PTHR13366:SF0">
    <property type="entry name" value="HEAT REPEAT-CONTAINING PROTEIN 6"/>
    <property type="match status" value="1"/>
</dbReference>
<evidence type="ECO:0000256" key="2">
    <source>
        <dbReference type="SAM" id="MobiDB-lite"/>
    </source>
</evidence>
<feature type="compositionally biased region" description="Basic and acidic residues" evidence="2">
    <location>
        <begin position="324"/>
        <end position="339"/>
    </location>
</feature>
<gene>
    <name evidence="4" type="ORF">SNE40_002079</name>
</gene>
<feature type="region of interest" description="Disordered" evidence="2">
    <location>
        <begin position="261"/>
        <end position="339"/>
    </location>
</feature>
<accession>A0AAN8KEP7</accession>
<evidence type="ECO:0000256" key="1">
    <source>
        <dbReference type="ARBA" id="ARBA00015263"/>
    </source>
</evidence>
<name>A0AAN8KEP7_PATCE</name>
<dbReference type="PANTHER" id="PTHR13366">
    <property type="entry name" value="MALARIA ANTIGEN-RELATED"/>
    <property type="match status" value="1"/>
</dbReference>
<dbReference type="InterPro" id="IPR052107">
    <property type="entry name" value="HEAT6"/>
</dbReference>
<dbReference type="EMBL" id="JAZGQO010000002">
    <property type="protein sequence ID" value="KAK6190150.1"/>
    <property type="molecule type" value="Genomic_DNA"/>
</dbReference>
<dbReference type="Gene3D" id="1.25.10.10">
    <property type="entry name" value="Leucine-rich Repeat Variant"/>
    <property type="match status" value="3"/>
</dbReference>